<organism evidence="1 2">
    <name type="scientific">Polyplax serrata</name>
    <name type="common">Common mouse louse</name>
    <dbReference type="NCBI Taxonomy" id="468196"/>
    <lineage>
        <taxon>Eukaryota</taxon>
        <taxon>Metazoa</taxon>
        <taxon>Ecdysozoa</taxon>
        <taxon>Arthropoda</taxon>
        <taxon>Hexapoda</taxon>
        <taxon>Insecta</taxon>
        <taxon>Pterygota</taxon>
        <taxon>Neoptera</taxon>
        <taxon>Paraneoptera</taxon>
        <taxon>Psocodea</taxon>
        <taxon>Troctomorpha</taxon>
        <taxon>Phthiraptera</taxon>
        <taxon>Anoplura</taxon>
        <taxon>Polyplacidae</taxon>
        <taxon>Polyplax</taxon>
    </lineage>
</organism>
<evidence type="ECO:0000313" key="1">
    <source>
        <dbReference type="EMBL" id="KAK6618811.1"/>
    </source>
</evidence>
<evidence type="ECO:0000313" key="2">
    <source>
        <dbReference type="Proteomes" id="UP001372834"/>
    </source>
</evidence>
<dbReference type="AlphaFoldDB" id="A0AAN8PTE7"/>
<reference evidence="1 2" key="1">
    <citation type="submission" date="2023-10" db="EMBL/GenBank/DDBJ databases">
        <title>Genomes of two closely related lineages of the louse Polyplax serrata with different host specificities.</title>
        <authorList>
            <person name="Martinu J."/>
            <person name="Tarabai H."/>
            <person name="Stefka J."/>
            <person name="Hypsa V."/>
        </authorList>
    </citation>
    <scope>NUCLEOTIDE SEQUENCE [LARGE SCALE GENOMIC DNA]</scope>
    <source>
        <strain evidence="1">HR10_N</strain>
    </source>
</reference>
<accession>A0AAN8PTE7</accession>
<dbReference type="EMBL" id="JAWJWE010000041">
    <property type="protein sequence ID" value="KAK6618811.1"/>
    <property type="molecule type" value="Genomic_DNA"/>
</dbReference>
<comment type="caution">
    <text evidence="1">The sequence shown here is derived from an EMBL/GenBank/DDBJ whole genome shotgun (WGS) entry which is preliminary data.</text>
</comment>
<dbReference type="Proteomes" id="UP001372834">
    <property type="component" value="Unassembled WGS sequence"/>
</dbReference>
<name>A0AAN8PTE7_POLSC</name>
<gene>
    <name evidence="1" type="ORF">RUM43_013202</name>
</gene>
<proteinExistence type="predicted"/>
<protein>
    <submittedName>
        <fullName evidence="1">Uncharacterized protein</fullName>
    </submittedName>
</protein>
<sequence>MSFYHTTKTEITFQPEIFSIACPCLRNIFGSKCHWRECNSSRGKLKSNCFSSSSEKTCISVKDCNEDSSFFVRNLKQRRDDHGGSTQEMSTKVTEIVTATGIEANLETETL</sequence>